<dbReference type="GO" id="GO:0006509">
    <property type="term" value="P:membrane protein ectodomain proteolysis"/>
    <property type="evidence" value="ECO:0007669"/>
    <property type="project" value="TreeGrafter"/>
</dbReference>
<feature type="non-terminal residue" evidence="3">
    <location>
        <position position="143"/>
    </location>
</feature>
<keyword evidence="1" id="KW-0862">Zinc</keyword>
<keyword evidence="1" id="KW-0479">Metal-binding</keyword>
<reference evidence="3" key="1">
    <citation type="submission" date="2021-06" db="EMBL/GenBank/DDBJ databases">
        <authorList>
            <person name="Hodson N. C."/>
            <person name="Mongue J. A."/>
            <person name="Jaron S. K."/>
        </authorList>
    </citation>
    <scope>NUCLEOTIDE SEQUENCE</scope>
</reference>
<feature type="binding site" evidence="1">
    <location>
        <position position="22"/>
    </location>
    <ligand>
        <name>Zn(2+)</name>
        <dbReference type="ChEBI" id="CHEBI:29105"/>
        <note>catalytic</note>
    </ligand>
</feature>
<keyword evidence="4" id="KW-1185">Reference proteome</keyword>
<sequence>MEYGACSIVEANSFQAAFIMAHEVGHSLGMGHDGEEPNKDCKSNEYIMSAVSGPRQTKWSSCSNKNMQEFLKMNEMSRYSNVRKDCLKYFSANSTKSYQFMSGKLPGERFTPDQQCLAHDDKRPLAVTKDIQTHFGLKVRDDH</sequence>
<comment type="caution">
    <text evidence="1">Lacks conserved residue(s) required for the propagation of feature annotation.</text>
</comment>
<dbReference type="PANTHER" id="PTHR11905">
    <property type="entry name" value="ADAM A DISINTEGRIN AND METALLOPROTEASE DOMAIN"/>
    <property type="match status" value="1"/>
</dbReference>
<dbReference type="InterPro" id="IPR001590">
    <property type="entry name" value="Peptidase_M12B"/>
</dbReference>
<dbReference type="EMBL" id="CAJVCH010548468">
    <property type="protein sequence ID" value="CAG7828708.1"/>
    <property type="molecule type" value="Genomic_DNA"/>
</dbReference>
<dbReference type="PROSITE" id="PS50215">
    <property type="entry name" value="ADAM_MEPRO"/>
    <property type="match status" value="1"/>
</dbReference>
<dbReference type="GO" id="GO:0046872">
    <property type="term" value="F:metal ion binding"/>
    <property type="evidence" value="ECO:0007669"/>
    <property type="project" value="UniProtKB-KW"/>
</dbReference>
<comment type="caution">
    <text evidence="3">The sequence shown here is derived from an EMBL/GenBank/DDBJ whole genome shotgun (WGS) entry which is preliminary data.</text>
</comment>
<accession>A0A8J2L4M1</accession>
<dbReference type="Pfam" id="PF01421">
    <property type="entry name" value="Reprolysin"/>
    <property type="match status" value="1"/>
</dbReference>
<feature type="binding site" evidence="1">
    <location>
        <position position="32"/>
    </location>
    <ligand>
        <name>Zn(2+)</name>
        <dbReference type="ChEBI" id="CHEBI:29105"/>
        <note>catalytic</note>
    </ligand>
</feature>
<evidence type="ECO:0000313" key="4">
    <source>
        <dbReference type="Proteomes" id="UP000708208"/>
    </source>
</evidence>
<dbReference type="GO" id="GO:0004222">
    <property type="term" value="F:metalloendopeptidase activity"/>
    <property type="evidence" value="ECO:0007669"/>
    <property type="project" value="InterPro"/>
</dbReference>
<evidence type="ECO:0000259" key="2">
    <source>
        <dbReference type="PROSITE" id="PS50215"/>
    </source>
</evidence>
<feature type="domain" description="Peptidase M12B" evidence="2">
    <location>
        <begin position="17"/>
        <end position="83"/>
    </location>
</feature>
<protein>
    <recommendedName>
        <fullName evidence="2">Peptidase M12B domain-containing protein</fullName>
    </recommendedName>
</protein>
<dbReference type="OrthoDB" id="10035764at2759"/>
<dbReference type="AlphaFoldDB" id="A0A8J2L4M1"/>
<gene>
    <name evidence="3" type="ORF">AFUS01_LOCUS38617</name>
</gene>
<dbReference type="Proteomes" id="UP000708208">
    <property type="component" value="Unassembled WGS sequence"/>
</dbReference>
<feature type="binding site" evidence="1">
    <location>
        <position position="26"/>
    </location>
    <ligand>
        <name>Zn(2+)</name>
        <dbReference type="ChEBI" id="CHEBI:29105"/>
        <note>catalytic</note>
    </ligand>
</feature>
<feature type="active site" evidence="1">
    <location>
        <position position="23"/>
    </location>
</feature>
<evidence type="ECO:0000256" key="1">
    <source>
        <dbReference type="PROSITE-ProRule" id="PRU00276"/>
    </source>
</evidence>
<dbReference type="PANTHER" id="PTHR11905:SF249">
    <property type="entry name" value="SOL NARAE, ISOFORM C"/>
    <property type="match status" value="1"/>
</dbReference>
<name>A0A8J2L4M1_9HEXA</name>
<proteinExistence type="predicted"/>
<evidence type="ECO:0000313" key="3">
    <source>
        <dbReference type="EMBL" id="CAG7828708.1"/>
    </source>
</evidence>
<organism evidence="3 4">
    <name type="scientific">Allacma fusca</name>
    <dbReference type="NCBI Taxonomy" id="39272"/>
    <lineage>
        <taxon>Eukaryota</taxon>
        <taxon>Metazoa</taxon>
        <taxon>Ecdysozoa</taxon>
        <taxon>Arthropoda</taxon>
        <taxon>Hexapoda</taxon>
        <taxon>Collembola</taxon>
        <taxon>Symphypleona</taxon>
        <taxon>Sminthuridae</taxon>
        <taxon>Allacma</taxon>
    </lineage>
</organism>